<evidence type="ECO:0000313" key="1">
    <source>
        <dbReference type="EMBL" id="SAM63701.1"/>
    </source>
</evidence>
<gene>
    <name evidence="1" type="ORF">CHUV0807_1149</name>
</gene>
<organism evidence="1 2">
    <name type="scientific">Cardiobacterium hominis</name>
    <dbReference type="NCBI Taxonomy" id="2718"/>
    <lineage>
        <taxon>Bacteria</taxon>
        <taxon>Pseudomonadati</taxon>
        <taxon>Pseudomonadota</taxon>
        <taxon>Gammaproteobacteria</taxon>
        <taxon>Cardiobacteriales</taxon>
        <taxon>Cardiobacteriaceae</taxon>
        <taxon>Cardiobacterium</taxon>
    </lineage>
</organism>
<dbReference type="AlphaFoldDB" id="A0A1C3H447"/>
<reference evidence="2" key="1">
    <citation type="submission" date="2016-04" db="EMBL/GenBank/DDBJ databases">
        <authorList>
            <person name="Tagini F."/>
        </authorList>
    </citation>
    <scope>NUCLEOTIDE SEQUENCE [LARGE SCALE GENOMIC DNA]</scope>
    <source>
        <strain evidence="2">CHUV0807</strain>
    </source>
</reference>
<dbReference type="InterPro" id="IPR035901">
    <property type="entry name" value="GIY-YIG_endonuc_sf"/>
</dbReference>
<name>A0A1C3H447_9GAMM</name>
<sequence length="151" mass="17445">MRGEEANPYLVDIEAVLETAVNVKELFPDDIYIYFLIHNNEVVYVGQTTQLMMRIGYHTTCKTFDSINYFKVKAETANLIEAMMIVKFDPPLNNAMPRQELYVSYQQLKQVYGLSRRQIQNLIGKDVVCAVGNVYVEMSTEKYQILEEATL</sequence>
<dbReference type="EMBL" id="FKLO01000043">
    <property type="protein sequence ID" value="SAM63701.1"/>
    <property type="molecule type" value="Genomic_DNA"/>
</dbReference>
<dbReference type="Proteomes" id="UP000190837">
    <property type="component" value="Unassembled WGS sequence"/>
</dbReference>
<evidence type="ECO:0008006" key="3">
    <source>
        <dbReference type="Google" id="ProtNLM"/>
    </source>
</evidence>
<accession>A0A1C3H447</accession>
<dbReference type="SUPFAM" id="SSF82771">
    <property type="entry name" value="GIY-YIG endonuclease"/>
    <property type="match status" value="1"/>
</dbReference>
<evidence type="ECO:0000313" key="2">
    <source>
        <dbReference type="Proteomes" id="UP000190837"/>
    </source>
</evidence>
<proteinExistence type="predicted"/>
<dbReference type="RefSeq" id="WP_079540383.1">
    <property type="nucleotide sequence ID" value="NZ_FKLO01000043.1"/>
</dbReference>
<protein>
    <recommendedName>
        <fullName evidence="3">GIY-YIG domain-containing protein</fullName>
    </recommendedName>
</protein>